<protein>
    <submittedName>
        <fullName evidence="1">Uncharacterized protein</fullName>
    </submittedName>
</protein>
<sequence length="96" mass="11224">MNSLSTISSSVSYRLKTYTSLLNINIQIEPCQPISSLIYEGFHELNQKIQYCISTHKIIFPHIDRILPTLWIDTNRYIESLADQLSIPYLSWENFT</sequence>
<feature type="non-terminal residue" evidence="1">
    <location>
        <position position="96"/>
    </location>
</feature>
<name>A0A820PCX6_9BILA</name>
<evidence type="ECO:0000313" key="1">
    <source>
        <dbReference type="EMBL" id="CAF4404783.1"/>
    </source>
</evidence>
<gene>
    <name evidence="1" type="ORF">OXD698_LOCUS51671</name>
</gene>
<evidence type="ECO:0000313" key="2">
    <source>
        <dbReference type="Proteomes" id="UP000663844"/>
    </source>
</evidence>
<comment type="caution">
    <text evidence="1">The sequence shown here is derived from an EMBL/GenBank/DDBJ whole genome shotgun (WGS) entry which is preliminary data.</text>
</comment>
<accession>A0A820PCX6</accession>
<proteinExistence type="predicted"/>
<organism evidence="1 2">
    <name type="scientific">Adineta steineri</name>
    <dbReference type="NCBI Taxonomy" id="433720"/>
    <lineage>
        <taxon>Eukaryota</taxon>
        <taxon>Metazoa</taxon>
        <taxon>Spiralia</taxon>
        <taxon>Gnathifera</taxon>
        <taxon>Rotifera</taxon>
        <taxon>Eurotatoria</taxon>
        <taxon>Bdelloidea</taxon>
        <taxon>Adinetida</taxon>
        <taxon>Adinetidae</taxon>
        <taxon>Adineta</taxon>
    </lineage>
</organism>
<dbReference type="Proteomes" id="UP000663844">
    <property type="component" value="Unassembled WGS sequence"/>
</dbReference>
<dbReference type="AlphaFoldDB" id="A0A820PCX6"/>
<dbReference type="EMBL" id="CAJOAZ010026839">
    <property type="protein sequence ID" value="CAF4404783.1"/>
    <property type="molecule type" value="Genomic_DNA"/>
</dbReference>
<reference evidence="1" key="1">
    <citation type="submission" date="2021-02" db="EMBL/GenBank/DDBJ databases">
        <authorList>
            <person name="Nowell W R."/>
        </authorList>
    </citation>
    <scope>NUCLEOTIDE SEQUENCE</scope>
</reference>